<sequence length="1075" mass="121452">MTQMARTTPDADDDSSTLSFSFNPPHSHTPTRSADVPSSSTFDFPPPGDTRFTFNTPPTPPTAASFSFSPPNTSGFTFAFTPSSSADSHFISTPVTQDPATPTRSSSRILTRATTTSTTRALFSALDIDPNSPEAPGKLAPTDHGQFRRSNLSPNANVSTYRDLYNATPSPQPGPSSRPNQTNAPNIDSPSPSSFLTSGVRNLIIQSIETSSTEGEGDEEADSGSDLDSDDGSDNDSSTYNVRDEELPDAPIYNAQLQNSLRDVQSHLSGLVRSMQASQMVHDGTTHVSDLYRQAETESKFEYPQTRIVGFIGDSGVGKSSLINSLLDCGGLARSSGSGEACTSVVTEFRQVDETHPHPYTIEADFMTIDEMIELLRELLMAYRIRHTRAFNEDLAEGESDRITRLSERSWATLQSLFPNEGELSEALLSNEELGAEDRILARLAEWAMAGLNHRPGGPDALHYAIRARDIHDCRENIDILTVASREQERPALWPFVKLIRVYLRSGILRTGLVVADMPGFRDMNYARVRATEKYLRNICDEVFIVSEINRCRSDPSIEEIWHKCIGNQPMRIVCTKSETELDGEEIIRDPKMPARVIEETRRLLDRTEQVRRSLRRLGRRRRDSSGAQQARYALREAEQNDELGRLELERKTLLINARNEISRTHLSRKYQTNVKVFCVSRELYENYRGGERGQAAEYIRLSGIPELRQYCQLVPADAQFRETDTFLRIRVPALLGSLNQWVLAGANDVTADRAETLRQVLDEAQRTLHSRLISRRSCIRSIKTELETMFNISTIRYIRDLQVQERWKDGAIRASRDWDSMHHPSYSAFCRKYGVHQIGKESVRYWNNEILQGASEELDQCWSTLIEWLNHRQNTTEDEIYTIFNSVSTSIEAYTHLSPASIENLLDNLDTQRCGIAYTTQRALEHLLLQTRRITRDVLDGHSSSSYIADIMRPAYQYCNMESGTGSDRRRKDHMKEYVRGQKIFQQLPARFEMDYKVIINTAFADLERKLNEEVRNITRDLGGVIAVEGEVPEARRELGLAQRVRDGVSQLQAQVNEAHLILNRLRGRTTRSA</sequence>
<dbReference type="PANTHER" id="PTHR36681:SF3">
    <property type="entry name" value="NUCLEAR GTPASE, GERMINAL CENTER-ASSOCIATED, TANDEM DUPLICATE 3"/>
    <property type="match status" value="1"/>
</dbReference>
<name>A0A7R7XKC2_9EURO</name>
<dbReference type="KEGG" id="apuu:APUU_31072A"/>
<reference evidence="4" key="2">
    <citation type="submission" date="2021-02" db="EMBL/GenBank/DDBJ databases">
        <title>Aspergillus puulaauensis MK2 genome sequence.</title>
        <authorList>
            <person name="Futagami T."/>
            <person name="Mori K."/>
            <person name="Kadooka C."/>
            <person name="Tanaka T."/>
        </authorList>
    </citation>
    <scope>NUCLEOTIDE SEQUENCE</scope>
    <source>
        <strain evidence="4">MK2</strain>
    </source>
</reference>
<proteinExistence type="predicted"/>
<evidence type="ECO:0000256" key="1">
    <source>
        <dbReference type="SAM" id="MobiDB-lite"/>
    </source>
</evidence>
<feature type="compositionally biased region" description="Polar residues" evidence="1">
    <location>
        <begin position="87"/>
        <end position="102"/>
    </location>
</feature>
<dbReference type="InterPro" id="IPR045063">
    <property type="entry name" value="Dynamin_N"/>
</dbReference>
<dbReference type="RefSeq" id="XP_041555041.1">
    <property type="nucleotide sequence ID" value="XM_041702235.1"/>
</dbReference>
<dbReference type="OrthoDB" id="3598281at2759"/>
<dbReference type="PANTHER" id="PTHR36681">
    <property type="entry name" value="NUCLEAR GTPASE, GERMINAL CENTER-ASSOCIATED, TANDEM DUPLICATE 3"/>
    <property type="match status" value="1"/>
</dbReference>
<dbReference type="EMBL" id="AP024445">
    <property type="protein sequence ID" value="BCS22847.1"/>
    <property type="molecule type" value="Genomic_DNA"/>
</dbReference>
<evidence type="ECO:0000313" key="5">
    <source>
        <dbReference type="Proteomes" id="UP000654913"/>
    </source>
</evidence>
<organism evidence="4 5">
    <name type="scientific">Aspergillus puulaauensis</name>
    <dbReference type="NCBI Taxonomy" id="1220207"/>
    <lineage>
        <taxon>Eukaryota</taxon>
        <taxon>Fungi</taxon>
        <taxon>Dikarya</taxon>
        <taxon>Ascomycota</taxon>
        <taxon>Pezizomycotina</taxon>
        <taxon>Eurotiomycetes</taxon>
        <taxon>Eurotiomycetidae</taxon>
        <taxon>Eurotiales</taxon>
        <taxon>Aspergillaceae</taxon>
        <taxon>Aspergillus</taxon>
    </lineage>
</organism>
<feature type="region of interest" description="Disordered" evidence="1">
    <location>
        <begin position="127"/>
        <end position="197"/>
    </location>
</feature>
<dbReference type="InterPro" id="IPR027417">
    <property type="entry name" value="P-loop_NTPase"/>
</dbReference>
<dbReference type="GeneID" id="64972852"/>
<feature type="compositionally biased region" description="Low complexity" evidence="1">
    <location>
        <begin position="52"/>
        <end position="68"/>
    </location>
</feature>
<gene>
    <name evidence="4" type="ORF">APUU_31072A</name>
</gene>
<dbReference type="InterPro" id="IPR056024">
    <property type="entry name" value="DUF7605"/>
</dbReference>
<keyword evidence="5" id="KW-1185">Reference proteome</keyword>
<dbReference type="Pfam" id="PF24564">
    <property type="entry name" value="DUF7605"/>
    <property type="match status" value="1"/>
</dbReference>
<dbReference type="AlphaFoldDB" id="A0A7R7XKC2"/>
<accession>A0A7R7XKC2</accession>
<feature type="compositionally biased region" description="Low complexity" evidence="1">
    <location>
        <begin position="103"/>
        <end position="115"/>
    </location>
</feature>
<reference evidence="4" key="1">
    <citation type="submission" date="2021-01" db="EMBL/GenBank/DDBJ databases">
        <authorList>
            <consortium name="Aspergillus puulaauensis MK2 genome sequencing consortium"/>
            <person name="Kazuki M."/>
            <person name="Futagami T."/>
        </authorList>
    </citation>
    <scope>NUCLEOTIDE SEQUENCE</scope>
    <source>
        <strain evidence="4">MK2</strain>
    </source>
</reference>
<dbReference type="SUPFAM" id="SSF52540">
    <property type="entry name" value="P-loop containing nucleoside triphosphate hydrolases"/>
    <property type="match status" value="1"/>
</dbReference>
<evidence type="ECO:0000313" key="4">
    <source>
        <dbReference type="EMBL" id="BCS22847.1"/>
    </source>
</evidence>
<feature type="compositionally biased region" description="Acidic residues" evidence="1">
    <location>
        <begin position="215"/>
        <end position="234"/>
    </location>
</feature>
<feature type="region of interest" description="Disordered" evidence="1">
    <location>
        <begin position="1"/>
        <end position="68"/>
    </location>
</feature>
<feature type="domain" description="Dynamin N-terminal" evidence="2">
    <location>
        <begin position="309"/>
        <end position="552"/>
    </location>
</feature>
<feature type="region of interest" description="Disordered" evidence="1">
    <location>
        <begin position="87"/>
        <end position="115"/>
    </location>
</feature>
<dbReference type="Gene3D" id="3.40.50.300">
    <property type="entry name" value="P-loop containing nucleotide triphosphate hydrolases"/>
    <property type="match status" value="1"/>
</dbReference>
<feature type="compositionally biased region" description="Polar residues" evidence="1">
    <location>
        <begin position="16"/>
        <end position="42"/>
    </location>
</feature>
<dbReference type="Proteomes" id="UP000654913">
    <property type="component" value="Chromosome 3"/>
</dbReference>
<dbReference type="Pfam" id="PF00350">
    <property type="entry name" value="Dynamin_N"/>
    <property type="match status" value="1"/>
</dbReference>
<feature type="compositionally biased region" description="Polar residues" evidence="1">
    <location>
        <begin position="177"/>
        <end position="197"/>
    </location>
</feature>
<protein>
    <recommendedName>
        <fullName evidence="6">P-loop containing nucleoside triphosphate hydrolase protein</fullName>
    </recommendedName>
</protein>
<feature type="region of interest" description="Disordered" evidence="1">
    <location>
        <begin position="209"/>
        <end position="248"/>
    </location>
</feature>
<evidence type="ECO:0000259" key="3">
    <source>
        <dbReference type="Pfam" id="PF24564"/>
    </source>
</evidence>
<evidence type="ECO:0008006" key="6">
    <source>
        <dbReference type="Google" id="ProtNLM"/>
    </source>
</evidence>
<evidence type="ECO:0000259" key="2">
    <source>
        <dbReference type="Pfam" id="PF00350"/>
    </source>
</evidence>
<feature type="compositionally biased region" description="Polar residues" evidence="1">
    <location>
        <begin position="148"/>
        <end position="160"/>
    </location>
</feature>
<feature type="domain" description="DUF7605" evidence="3">
    <location>
        <begin position="805"/>
        <end position="986"/>
    </location>
</feature>